<evidence type="ECO:0000256" key="5">
    <source>
        <dbReference type="ARBA" id="ARBA00023284"/>
    </source>
</evidence>
<dbReference type="PANTHER" id="PTHR45663">
    <property type="entry name" value="GEO12009P1"/>
    <property type="match status" value="1"/>
</dbReference>
<dbReference type="GO" id="GO:0045454">
    <property type="term" value="P:cell redox homeostasis"/>
    <property type="evidence" value="ECO:0007669"/>
    <property type="project" value="TreeGrafter"/>
</dbReference>
<dbReference type="PROSITE" id="PS51352">
    <property type="entry name" value="THIOREDOXIN_2"/>
    <property type="match status" value="1"/>
</dbReference>
<evidence type="ECO:0000256" key="7">
    <source>
        <dbReference type="PIRSR" id="PIRSR000077-4"/>
    </source>
</evidence>
<evidence type="ECO:0000256" key="6">
    <source>
        <dbReference type="PIRNR" id="PIRNR000077"/>
    </source>
</evidence>
<dbReference type="InterPro" id="IPR013766">
    <property type="entry name" value="Thioredoxin_domain"/>
</dbReference>
<dbReference type="Gene3D" id="3.40.30.10">
    <property type="entry name" value="Glutaredoxin"/>
    <property type="match status" value="1"/>
</dbReference>
<dbReference type="GO" id="GO:0005829">
    <property type="term" value="C:cytosol"/>
    <property type="evidence" value="ECO:0007669"/>
    <property type="project" value="TreeGrafter"/>
</dbReference>
<evidence type="ECO:0000256" key="4">
    <source>
        <dbReference type="ARBA" id="ARBA00023157"/>
    </source>
</evidence>
<dbReference type="InterPro" id="IPR005746">
    <property type="entry name" value="Thioredoxin"/>
</dbReference>
<comment type="similarity">
    <text evidence="1 6">Belongs to the thioredoxin family.</text>
</comment>
<name>B7JZH9_RIPO1</name>
<dbReference type="CDD" id="cd02947">
    <property type="entry name" value="TRX_family"/>
    <property type="match status" value="1"/>
</dbReference>
<accession>B7JZH9</accession>
<gene>
    <name evidence="9" type="ordered locus">PCC8801_0032</name>
</gene>
<dbReference type="InterPro" id="IPR036249">
    <property type="entry name" value="Thioredoxin-like_sf"/>
</dbReference>
<dbReference type="STRING" id="41431.PCC8801_0032"/>
<dbReference type="eggNOG" id="COG0526">
    <property type="taxonomic scope" value="Bacteria"/>
</dbReference>
<proteinExistence type="inferred from homology"/>
<evidence type="ECO:0000256" key="1">
    <source>
        <dbReference type="ARBA" id="ARBA00008987"/>
    </source>
</evidence>
<dbReference type="HOGENOM" id="CLU_090389_10_3_3"/>
<dbReference type="AlphaFoldDB" id="B7JZH9"/>
<dbReference type="Pfam" id="PF00085">
    <property type="entry name" value="Thioredoxin"/>
    <property type="match status" value="1"/>
</dbReference>
<evidence type="ECO:0000313" key="10">
    <source>
        <dbReference type="Proteomes" id="UP000008204"/>
    </source>
</evidence>
<dbReference type="RefSeq" id="WP_012593416.1">
    <property type="nucleotide sequence ID" value="NC_011726.1"/>
</dbReference>
<evidence type="ECO:0000259" key="8">
    <source>
        <dbReference type="PROSITE" id="PS51352"/>
    </source>
</evidence>
<evidence type="ECO:0000256" key="3">
    <source>
        <dbReference type="ARBA" id="ARBA00022982"/>
    </source>
</evidence>
<dbReference type="EMBL" id="CP001287">
    <property type="protein sequence ID" value="ACK64139.1"/>
    <property type="molecule type" value="Genomic_DNA"/>
</dbReference>
<organism evidence="9 10">
    <name type="scientific">Rippkaea orientalis (strain PCC 8801 / RF-1)</name>
    <name type="common">Cyanothece sp. (strain PCC 8801)</name>
    <dbReference type="NCBI Taxonomy" id="41431"/>
    <lineage>
        <taxon>Bacteria</taxon>
        <taxon>Bacillati</taxon>
        <taxon>Cyanobacteriota</taxon>
        <taxon>Cyanophyceae</taxon>
        <taxon>Oscillatoriophycideae</taxon>
        <taxon>Chroococcales</taxon>
        <taxon>Aphanothecaceae</taxon>
        <taxon>Rippkaea</taxon>
        <taxon>Rippkaea orientalis</taxon>
    </lineage>
</organism>
<dbReference type="SUPFAM" id="SSF52833">
    <property type="entry name" value="Thioredoxin-like"/>
    <property type="match status" value="1"/>
</dbReference>
<dbReference type="PRINTS" id="PR00421">
    <property type="entry name" value="THIOREDOXIN"/>
</dbReference>
<dbReference type="GO" id="GO:0015035">
    <property type="term" value="F:protein-disulfide reductase activity"/>
    <property type="evidence" value="ECO:0007669"/>
    <property type="project" value="InterPro"/>
</dbReference>
<dbReference type="OrthoDB" id="530955at2"/>
<keyword evidence="5 7" id="KW-0676">Redox-active center</keyword>
<keyword evidence="3" id="KW-0249">Electron transport</keyword>
<feature type="domain" description="Thioredoxin" evidence="8">
    <location>
        <begin position="1"/>
        <end position="105"/>
    </location>
</feature>
<sequence length="112" mass="12731">MISVSDKTFSHVVLASPQPILVHFWAPWCGLCHLIPPLVSTVQSEWDQPLKLVGVNADENFQLANTYRIKNLPTLILFNQGQIIHRFEDFQGRDDILKSLHSLQLNQLARSA</sequence>
<evidence type="ECO:0000256" key="2">
    <source>
        <dbReference type="ARBA" id="ARBA00022448"/>
    </source>
</evidence>
<dbReference type="KEGG" id="cyp:PCC8801_0032"/>
<reference evidence="10" key="1">
    <citation type="journal article" date="2011" name="MBio">
        <title>Novel metabolic attributes of the genus Cyanothece, comprising a group of unicellular nitrogen-fixing Cyanobacteria.</title>
        <authorList>
            <person name="Bandyopadhyay A."/>
            <person name="Elvitigala T."/>
            <person name="Welsh E."/>
            <person name="Stockel J."/>
            <person name="Liberton M."/>
            <person name="Min H."/>
            <person name="Sherman L.A."/>
            <person name="Pakrasi H.B."/>
        </authorList>
    </citation>
    <scope>NUCLEOTIDE SEQUENCE [LARGE SCALE GENOMIC DNA]</scope>
    <source>
        <strain evidence="10">PCC 8801</strain>
    </source>
</reference>
<feature type="disulfide bond" description="Redox-active" evidence="7">
    <location>
        <begin position="29"/>
        <end position="32"/>
    </location>
</feature>
<protein>
    <recommendedName>
        <fullName evidence="6">Thioredoxin</fullName>
    </recommendedName>
</protein>
<keyword evidence="4 7" id="KW-1015">Disulfide bond</keyword>
<keyword evidence="10" id="KW-1185">Reference proteome</keyword>
<dbReference type="PANTHER" id="PTHR45663:SF11">
    <property type="entry name" value="GEO12009P1"/>
    <property type="match status" value="1"/>
</dbReference>
<dbReference type="PIRSF" id="PIRSF000077">
    <property type="entry name" value="Thioredoxin"/>
    <property type="match status" value="1"/>
</dbReference>
<keyword evidence="2" id="KW-0813">Transport</keyword>
<dbReference type="Proteomes" id="UP000008204">
    <property type="component" value="Chromosome"/>
</dbReference>
<evidence type="ECO:0000313" key="9">
    <source>
        <dbReference type="EMBL" id="ACK64139.1"/>
    </source>
</evidence>